<name>A0A9P0L2N8_ACAOB</name>
<evidence type="ECO:0000313" key="1">
    <source>
        <dbReference type="EMBL" id="CAH1985303.1"/>
    </source>
</evidence>
<sequence length="41" mass="4554">MPKQREDPATPHRSLHRPIAFIRCLTGGYTGTQSKMAAISE</sequence>
<evidence type="ECO:0000313" key="2">
    <source>
        <dbReference type="Proteomes" id="UP001152888"/>
    </source>
</evidence>
<comment type="caution">
    <text evidence="1">The sequence shown here is derived from an EMBL/GenBank/DDBJ whole genome shotgun (WGS) entry which is preliminary data.</text>
</comment>
<dbReference type="AlphaFoldDB" id="A0A9P0L2N8"/>
<accession>A0A9P0L2N8</accession>
<protein>
    <submittedName>
        <fullName evidence="1">Uncharacterized protein</fullName>
    </submittedName>
</protein>
<dbReference type="EMBL" id="CAKOFQ010006976">
    <property type="protein sequence ID" value="CAH1985303.1"/>
    <property type="molecule type" value="Genomic_DNA"/>
</dbReference>
<dbReference type="Proteomes" id="UP001152888">
    <property type="component" value="Unassembled WGS sequence"/>
</dbReference>
<reference evidence="1" key="1">
    <citation type="submission" date="2022-03" db="EMBL/GenBank/DDBJ databases">
        <authorList>
            <person name="Sayadi A."/>
        </authorList>
    </citation>
    <scope>NUCLEOTIDE SEQUENCE</scope>
</reference>
<proteinExistence type="predicted"/>
<keyword evidence="2" id="KW-1185">Reference proteome</keyword>
<organism evidence="1 2">
    <name type="scientific">Acanthoscelides obtectus</name>
    <name type="common">Bean weevil</name>
    <name type="synonym">Bruchus obtectus</name>
    <dbReference type="NCBI Taxonomy" id="200917"/>
    <lineage>
        <taxon>Eukaryota</taxon>
        <taxon>Metazoa</taxon>
        <taxon>Ecdysozoa</taxon>
        <taxon>Arthropoda</taxon>
        <taxon>Hexapoda</taxon>
        <taxon>Insecta</taxon>
        <taxon>Pterygota</taxon>
        <taxon>Neoptera</taxon>
        <taxon>Endopterygota</taxon>
        <taxon>Coleoptera</taxon>
        <taxon>Polyphaga</taxon>
        <taxon>Cucujiformia</taxon>
        <taxon>Chrysomeloidea</taxon>
        <taxon>Chrysomelidae</taxon>
        <taxon>Bruchinae</taxon>
        <taxon>Bruchini</taxon>
        <taxon>Acanthoscelides</taxon>
    </lineage>
</organism>
<gene>
    <name evidence="1" type="ORF">ACAOBT_LOCUS16601</name>
</gene>